<name>A0A2W5ZHM8_9BACT</name>
<sequence length="349" mass="37613">IEADPHLLIEGSLICAYAIGADQVFLFIRGEFPLAIERLQAALNEAYEYGAVGADIFGSGWSIDVVVHPGAGAYICGEETALLESLEGKRGYPRIKPPFFPAAIGLYGAPTIVNNVETVANLPWVVTHGGEAFAALGEGRSKGTKLLALSGHVRRPGNYELEFAKASFRDLIYDPALGAGVRDGNELKAFIPGGVSAPWLGPGHLDVLLANEKIAEVGTMAGSGAITVMDHTTCMVRAAWRITKFFHRESCGQCTPCREGSGWIEKIMRRIEEGHGRDSDLDLLMDVCDNIVPGVSWPPAQTTICVLGPSIPSSVASGIRMFRDEFLAHIREGRCPFPPDRLKARMARV</sequence>
<dbReference type="GO" id="GO:0008137">
    <property type="term" value="F:NADH dehydrogenase (ubiquinone) activity"/>
    <property type="evidence" value="ECO:0007669"/>
    <property type="project" value="InterPro"/>
</dbReference>
<keyword evidence="3" id="KW-0479">Metal-binding</keyword>
<evidence type="ECO:0000256" key="4">
    <source>
        <dbReference type="ARBA" id="ARBA00023004"/>
    </source>
</evidence>
<comment type="similarity">
    <text evidence="1">Belongs to the complex I 51 kDa subunit family.</text>
</comment>
<dbReference type="SUPFAM" id="SSF142984">
    <property type="entry name" value="Nqo1 middle domain-like"/>
    <property type="match status" value="1"/>
</dbReference>
<dbReference type="InterPro" id="IPR001949">
    <property type="entry name" value="NADH-UbQ_OxRdtase_51kDa_CS"/>
</dbReference>
<reference evidence="7 8" key="1">
    <citation type="journal article" date="2017" name="Nature">
        <title>Atmospheric trace gases support primary production in Antarctic desert surface soil.</title>
        <authorList>
            <person name="Ji M."/>
            <person name="Greening C."/>
            <person name="Vanwonterghem I."/>
            <person name="Carere C.R."/>
            <person name="Bay S.K."/>
            <person name="Steen J.A."/>
            <person name="Montgomery K."/>
            <person name="Lines T."/>
            <person name="Beardall J."/>
            <person name="van Dorst J."/>
            <person name="Snape I."/>
            <person name="Stott M.B."/>
            <person name="Hugenholtz P."/>
            <person name="Ferrari B.C."/>
        </authorList>
    </citation>
    <scope>NUCLEOTIDE SEQUENCE [LARGE SCALE GENOMIC DNA]</scope>
    <source>
        <strain evidence="7">RRmetagenome_bin12</strain>
    </source>
</reference>
<dbReference type="Proteomes" id="UP000248724">
    <property type="component" value="Unassembled WGS sequence"/>
</dbReference>
<evidence type="ECO:0000313" key="8">
    <source>
        <dbReference type="Proteomes" id="UP000248724"/>
    </source>
</evidence>
<dbReference type="AlphaFoldDB" id="A0A2W5ZHM8"/>
<protein>
    <submittedName>
        <fullName evidence="7">NADH-quinone oxidoreductase subunit F</fullName>
        <ecNumber evidence="7">1.6.5.11</ecNumber>
    </submittedName>
</protein>
<dbReference type="GO" id="GO:0010181">
    <property type="term" value="F:FMN binding"/>
    <property type="evidence" value="ECO:0007669"/>
    <property type="project" value="InterPro"/>
</dbReference>
<evidence type="ECO:0000256" key="3">
    <source>
        <dbReference type="ARBA" id="ARBA00022723"/>
    </source>
</evidence>
<dbReference type="EC" id="1.6.5.11" evidence="7"/>
<dbReference type="FunFam" id="1.20.1440.230:FF:000001">
    <property type="entry name" value="Mitochondrial NADH dehydrogenase flavoprotein 1"/>
    <property type="match status" value="1"/>
</dbReference>
<dbReference type="EMBL" id="QHBU01000069">
    <property type="protein sequence ID" value="PZR82545.1"/>
    <property type="molecule type" value="Genomic_DNA"/>
</dbReference>
<organism evidence="7 8">
    <name type="scientific">Candidatus Aeolococcus gillhamiae</name>
    <dbReference type="NCBI Taxonomy" id="3127015"/>
    <lineage>
        <taxon>Bacteria</taxon>
        <taxon>Bacillati</taxon>
        <taxon>Candidatus Dormiibacterota</taxon>
        <taxon>Candidatus Dormibacteria</taxon>
        <taxon>Candidatus Aeolococcales</taxon>
        <taxon>Candidatus Aeolococcaceae</taxon>
        <taxon>Candidatus Aeolococcus</taxon>
    </lineage>
</organism>
<dbReference type="GO" id="GO:0051539">
    <property type="term" value="F:4 iron, 4 sulfur cluster binding"/>
    <property type="evidence" value="ECO:0007669"/>
    <property type="project" value="UniProtKB-KW"/>
</dbReference>
<keyword evidence="4" id="KW-0408">Iron</keyword>
<keyword evidence="2" id="KW-0004">4Fe-4S</keyword>
<feature type="non-terminal residue" evidence="7">
    <location>
        <position position="1"/>
    </location>
</feature>
<gene>
    <name evidence="7" type="ORF">DLM65_03585</name>
</gene>
<keyword evidence="5" id="KW-0411">Iron-sulfur</keyword>
<dbReference type="Pfam" id="PF01512">
    <property type="entry name" value="Complex1_51K"/>
    <property type="match status" value="1"/>
</dbReference>
<evidence type="ECO:0000313" key="7">
    <source>
        <dbReference type="EMBL" id="PZR82545.1"/>
    </source>
</evidence>
<dbReference type="PANTHER" id="PTHR43578:SF3">
    <property type="entry name" value="NADH-QUINONE OXIDOREDUCTASE SUBUNIT F"/>
    <property type="match status" value="1"/>
</dbReference>
<dbReference type="Gene3D" id="1.20.1440.230">
    <property type="entry name" value="NADH-ubiquinone oxidoreductase 51kDa subunit, iron-sulphur binding domain"/>
    <property type="match status" value="1"/>
</dbReference>
<evidence type="ECO:0000256" key="2">
    <source>
        <dbReference type="ARBA" id="ARBA00022485"/>
    </source>
</evidence>
<dbReference type="Pfam" id="PF10589">
    <property type="entry name" value="NADH_4Fe-4S"/>
    <property type="match status" value="1"/>
</dbReference>
<dbReference type="InterPro" id="IPR019575">
    <property type="entry name" value="Nuop51_4Fe4S-bd"/>
</dbReference>
<dbReference type="Gene3D" id="3.40.50.11540">
    <property type="entry name" value="NADH-ubiquinone oxidoreductase 51kDa subunit"/>
    <property type="match status" value="1"/>
</dbReference>
<dbReference type="PANTHER" id="PTHR43578">
    <property type="entry name" value="NADH-QUINONE OXIDOREDUCTASE SUBUNIT F"/>
    <property type="match status" value="1"/>
</dbReference>
<dbReference type="PROSITE" id="PS00645">
    <property type="entry name" value="COMPLEX1_51K_2"/>
    <property type="match status" value="1"/>
</dbReference>
<dbReference type="SUPFAM" id="SSF142019">
    <property type="entry name" value="Nqo1 FMN-binding domain-like"/>
    <property type="match status" value="1"/>
</dbReference>
<evidence type="ECO:0000259" key="6">
    <source>
        <dbReference type="SMART" id="SM00928"/>
    </source>
</evidence>
<comment type="caution">
    <text evidence="7">The sequence shown here is derived from an EMBL/GenBank/DDBJ whole genome shotgun (WGS) entry which is preliminary data.</text>
</comment>
<dbReference type="InterPro" id="IPR037225">
    <property type="entry name" value="Nuo51_FMN-bd_sf"/>
</dbReference>
<dbReference type="InterPro" id="IPR037207">
    <property type="entry name" value="Nuop51_4Fe4S-bd_sf"/>
</dbReference>
<proteinExistence type="inferred from homology"/>
<dbReference type="InterPro" id="IPR011538">
    <property type="entry name" value="Nuo51_FMN-bd"/>
</dbReference>
<evidence type="ECO:0000256" key="1">
    <source>
        <dbReference type="ARBA" id="ARBA00007523"/>
    </source>
</evidence>
<dbReference type="PROSITE" id="PS00644">
    <property type="entry name" value="COMPLEX1_51K_1"/>
    <property type="match status" value="1"/>
</dbReference>
<dbReference type="Gene3D" id="3.10.20.600">
    <property type="match status" value="1"/>
</dbReference>
<evidence type="ECO:0000256" key="5">
    <source>
        <dbReference type="ARBA" id="ARBA00023014"/>
    </source>
</evidence>
<dbReference type="GO" id="GO:0016491">
    <property type="term" value="F:oxidoreductase activity"/>
    <property type="evidence" value="ECO:0007669"/>
    <property type="project" value="UniProtKB-KW"/>
</dbReference>
<dbReference type="SMART" id="SM00928">
    <property type="entry name" value="NADH_4Fe-4S"/>
    <property type="match status" value="1"/>
</dbReference>
<accession>A0A2W5ZHM8</accession>
<dbReference type="SUPFAM" id="SSF140490">
    <property type="entry name" value="Nqo1C-terminal domain-like"/>
    <property type="match status" value="1"/>
</dbReference>
<dbReference type="GO" id="GO:0046872">
    <property type="term" value="F:metal ion binding"/>
    <property type="evidence" value="ECO:0007669"/>
    <property type="project" value="UniProtKB-KW"/>
</dbReference>
<keyword evidence="7" id="KW-0560">Oxidoreductase</keyword>
<feature type="domain" description="NADH-ubiquinone oxidoreductase 51kDa subunit iron-sulphur binding" evidence="6">
    <location>
        <begin position="236"/>
        <end position="281"/>
    </location>
</feature>